<dbReference type="STRING" id="307121.GA0070620_3866"/>
<protein>
    <recommendedName>
        <fullName evidence="4">methylmalonyl-CoA mutase</fullName>
        <ecNumber evidence="4">5.4.99.2</ecNumber>
    </recommendedName>
</protein>
<organism evidence="9 10">
    <name type="scientific">Micromonospora krabiensis</name>
    <dbReference type="NCBI Taxonomy" id="307121"/>
    <lineage>
        <taxon>Bacteria</taxon>
        <taxon>Bacillati</taxon>
        <taxon>Actinomycetota</taxon>
        <taxon>Actinomycetes</taxon>
        <taxon>Micromonosporales</taxon>
        <taxon>Micromonosporaceae</taxon>
        <taxon>Micromonospora</taxon>
    </lineage>
</organism>
<comment type="cofactor">
    <cofactor evidence="1">
        <name>adenosylcob(III)alamin</name>
        <dbReference type="ChEBI" id="CHEBI:18408"/>
    </cofactor>
</comment>
<evidence type="ECO:0000256" key="1">
    <source>
        <dbReference type="ARBA" id="ARBA00001922"/>
    </source>
</evidence>
<reference evidence="10" key="1">
    <citation type="submission" date="2016-06" db="EMBL/GenBank/DDBJ databases">
        <authorList>
            <person name="Varghese N."/>
        </authorList>
    </citation>
    <scope>NUCLEOTIDE SEQUENCE [LARGE SCALE GENOMIC DNA]</scope>
    <source>
        <strain evidence="10">DSM 45344</strain>
    </source>
</reference>
<keyword evidence="5" id="KW-0846">Cobalamin</keyword>
<dbReference type="CDD" id="cd03677">
    <property type="entry name" value="MM_CoA_mutase_beta"/>
    <property type="match status" value="1"/>
</dbReference>
<evidence type="ECO:0000259" key="8">
    <source>
        <dbReference type="Pfam" id="PF01642"/>
    </source>
</evidence>
<keyword evidence="6" id="KW-0413">Isomerase</keyword>
<comment type="similarity">
    <text evidence="2">Belongs to the methylmalonyl-CoA mutase family.</text>
</comment>
<dbReference type="Pfam" id="PF01642">
    <property type="entry name" value="MM_CoA_mutase"/>
    <property type="match status" value="1"/>
</dbReference>
<dbReference type="Gene3D" id="1.10.196.20">
    <property type="match status" value="1"/>
</dbReference>
<dbReference type="SUPFAM" id="SSF51703">
    <property type="entry name" value="Cobalamin (vitamin B12)-dependent enzymes"/>
    <property type="match status" value="1"/>
</dbReference>
<dbReference type="EC" id="5.4.99.2" evidence="4"/>
<keyword evidence="7" id="KW-0170">Cobalt</keyword>
<dbReference type="InterPro" id="IPR058549">
    <property type="entry name" value="MeMalonylCoA_mutase_a/b_site"/>
</dbReference>
<evidence type="ECO:0000256" key="4">
    <source>
        <dbReference type="ARBA" id="ARBA00012398"/>
    </source>
</evidence>
<evidence type="ECO:0000256" key="5">
    <source>
        <dbReference type="ARBA" id="ARBA00022628"/>
    </source>
</evidence>
<evidence type="ECO:0000256" key="3">
    <source>
        <dbReference type="ARBA" id="ARBA00011870"/>
    </source>
</evidence>
<dbReference type="EMBL" id="LT598496">
    <property type="protein sequence ID" value="SBV28324.1"/>
    <property type="molecule type" value="Genomic_DNA"/>
</dbReference>
<dbReference type="PANTHER" id="PTHR48101:SF4">
    <property type="entry name" value="METHYLMALONYL-COA MUTASE, MITOCHONDRIAL"/>
    <property type="match status" value="1"/>
</dbReference>
<proteinExistence type="inferred from homology"/>
<sequence length="634" mass="66118">MSHPGVAAPVRTYHPGMTVPSETLRLAADFPAATHEQWQRLALGVLRKAGLAGEDAPAEAVEELLVRRGYDELALAPLHTADDPTPLPGPPGLFPYTRGGRATGAVVAGWDVRQRHADPDPKATGEAVRADLENGATSLWLVLGDGGVPVTGLPAALDGVYLDLAGVVLDAGAAAVEAVPAWYALLAERGVPAAKARGNLGVDPLGWRARTGQRWDGPADEWARRCAADSPGLRAMTVDATAYHDAGGSDAQELGCALATGVAYLRELTGAGLAVPAAFGQLEFRYAATADQFATIAKLRAGRRLWARVAQVCGAPEAGAQRQHAVTSTAMMTARDPWVNMLRTTLACFAAGVGGADAVTVQPFDTCLGLPDGFARRIARNTQSLLLEEAHVGRVADPAGGSWYVERYTEELARAAWAWFTEIERAGGMAAALGSGLVADRLAATWQRRAENLAHRRDPLTGVSEFPSLEERLPVRTPAPPAPAGGLPRHRYAQAYEALRDRADAHATATGARPTVFLATLGPAAVHNARAGFAANLFAAGGIATARPPVGEDDPARLAAEFTASDATVACLCSSDRTYAQAVEPVARALAEAGAVRVWLAGPPADQPGVDGYLYAGCDAVAVLETTLRDLGVA</sequence>
<dbReference type="GO" id="GO:0031419">
    <property type="term" value="F:cobalamin binding"/>
    <property type="evidence" value="ECO:0007669"/>
    <property type="project" value="UniProtKB-KW"/>
</dbReference>
<evidence type="ECO:0000256" key="7">
    <source>
        <dbReference type="ARBA" id="ARBA00023285"/>
    </source>
</evidence>
<dbReference type="AlphaFoldDB" id="A0A1C3N6X2"/>
<dbReference type="GO" id="GO:0004494">
    <property type="term" value="F:methylmalonyl-CoA mutase activity"/>
    <property type="evidence" value="ECO:0007669"/>
    <property type="project" value="UniProtKB-EC"/>
</dbReference>
<keyword evidence="10" id="KW-1185">Reference proteome</keyword>
<dbReference type="Proteomes" id="UP000199393">
    <property type="component" value="Chromosome I"/>
</dbReference>
<feature type="domain" description="Methylmalonyl-CoA mutase alpha/beta chain catalytic" evidence="8">
    <location>
        <begin position="153"/>
        <end position="476"/>
    </location>
</feature>
<accession>A0A1C3N6X2</accession>
<gene>
    <name evidence="9" type="ORF">GA0070620_3866</name>
</gene>
<evidence type="ECO:0000256" key="6">
    <source>
        <dbReference type="ARBA" id="ARBA00023235"/>
    </source>
</evidence>
<dbReference type="PANTHER" id="PTHR48101">
    <property type="entry name" value="METHYLMALONYL-COA MUTASE, MITOCHONDRIAL-RELATED"/>
    <property type="match status" value="1"/>
</dbReference>
<name>A0A1C3N6X2_9ACTN</name>
<dbReference type="Gene3D" id="3.20.20.240">
    <property type="entry name" value="Methylmalonyl-CoA mutase"/>
    <property type="match status" value="1"/>
</dbReference>
<evidence type="ECO:0000313" key="10">
    <source>
        <dbReference type="Proteomes" id="UP000199393"/>
    </source>
</evidence>
<dbReference type="PROSITE" id="PS00544">
    <property type="entry name" value="METMALONYL_COA_MUTASE"/>
    <property type="match status" value="1"/>
</dbReference>
<evidence type="ECO:0000256" key="2">
    <source>
        <dbReference type="ARBA" id="ARBA00008465"/>
    </source>
</evidence>
<dbReference type="InterPro" id="IPR024067">
    <property type="entry name" value="Me-malonyl-CoA_mutase_sm_su_N"/>
</dbReference>
<comment type="subunit">
    <text evidence="3">Heterodimer of an alpha and a beta chain.</text>
</comment>
<dbReference type="InterPro" id="IPR016176">
    <property type="entry name" value="Cbl-dep_enz_cat"/>
</dbReference>
<dbReference type="Gene3D" id="3.40.50.280">
    <property type="entry name" value="Cobalamin-binding domain"/>
    <property type="match status" value="1"/>
</dbReference>
<evidence type="ECO:0000313" key="9">
    <source>
        <dbReference type="EMBL" id="SBV28324.1"/>
    </source>
</evidence>
<dbReference type="PATRIC" id="fig|307121.4.peg.3947"/>
<dbReference type="InterPro" id="IPR006099">
    <property type="entry name" value="MeMalonylCoA_mutase_a/b_cat"/>
</dbReference>